<feature type="transmembrane region" description="Helical" evidence="7">
    <location>
        <begin position="470"/>
        <end position="495"/>
    </location>
</feature>
<evidence type="ECO:0000313" key="12">
    <source>
        <dbReference type="EMBL" id="MFC7290106.1"/>
    </source>
</evidence>
<evidence type="ECO:0000256" key="8">
    <source>
        <dbReference type="SAM" id="SignalP"/>
    </source>
</evidence>
<feature type="transmembrane region" description="Helical" evidence="7">
    <location>
        <begin position="396"/>
        <end position="414"/>
    </location>
</feature>
<dbReference type="SUPFAM" id="SSF82861">
    <property type="entry name" value="Mechanosensitive channel protein MscS (YggB), transmembrane region"/>
    <property type="match status" value="1"/>
</dbReference>
<evidence type="ECO:0000259" key="11">
    <source>
        <dbReference type="Pfam" id="PF21082"/>
    </source>
</evidence>
<dbReference type="InterPro" id="IPR052702">
    <property type="entry name" value="MscS-like_channel"/>
</dbReference>
<comment type="subcellular location">
    <subcellularLocation>
        <location evidence="1">Cell membrane</location>
        <topology evidence="1">Multi-pass membrane protein</topology>
    </subcellularLocation>
</comment>
<dbReference type="InterPro" id="IPR011014">
    <property type="entry name" value="MscS_channel_TM-2"/>
</dbReference>
<dbReference type="Gene3D" id="3.30.70.100">
    <property type="match status" value="1"/>
</dbReference>
<dbReference type="Gene3D" id="1.10.287.1260">
    <property type="match status" value="1"/>
</dbReference>
<dbReference type="Pfam" id="PF00924">
    <property type="entry name" value="MS_channel_2nd"/>
    <property type="match status" value="1"/>
</dbReference>
<feature type="domain" description="DUF3772" evidence="10">
    <location>
        <begin position="120"/>
        <end position="173"/>
    </location>
</feature>
<feature type="transmembrane region" description="Helical" evidence="7">
    <location>
        <begin position="563"/>
        <end position="586"/>
    </location>
</feature>
<dbReference type="Proteomes" id="UP001596492">
    <property type="component" value="Unassembled WGS sequence"/>
</dbReference>
<comment type="similarity">
    <text evidence="2">Belongs to the MscS (TC 1.A.23) family.</text>
</comment>
<accession>A0ABW2IG92</accession>
<dbReference type="InterPro" id="IPR049278">
    <property type="entry name" value="MS_channel_C"/>
</dbReference>
<keyword evidence="13" id="KW-1185">Reference proteome</keyword>
<feature type="chain" id="PRO_5045221331" evidence="8">
    <location>
        <begin position="20"/>
        <end position="780"/>
    </location>
</feature>
<dbReference type="Pfam" id="PF21082">
    <property type="entry name" value="MS_channel_3rd"/>
    <property type="match status" value="1"/>
</dbReference>
<dbReference type="PANTHER" id="PTHR30347:SF1">
    <property type="entry name" value="MECHANOSENSITIVE CHANNEL MSCK"/>
    <property type="match status" value="1"/>
</dbReference>
<dbReference type="PROSITE" id="PS01246">
    <property type="entry name" value="UPF0003"/>
    <property type="match status" value="1"/>
</dbReference>
<keyword evidence="8" id="KW-0732">Signal</keyword>
<dbReference type="SUPFAM" id="SSF50182">
    <property type="entry name" value="Sm-like ribonucleoproteins"/>
    <property type="match status" value="1"/>
</dbReference>
<feature type="domain" description="Mechanosensitive ion channel MscS" evidence="9">
    <location>
        <begin position="609"/>
        <end position="675"/>
    </location>
</feature>
<evidence type="ECO:0000256" key="1">
    <source>
        <dbReference type="ARBA" id="ARBA00004651"/>
    </source>
</evidence>
<dbReference type="InterPro" id="IPR006686">
    <property type="entry name" value="MscS_channel_CS"/>
</dbReference>
<dbReference type="InterPro" id="IPR011066">
    <property type="entry name" value="MscS_channel_C_sf"/>
</dbReference>
<evidence type="ECO:0000256" key="6">
    <source>
        <dbReference type="ARBA" id="ARBA00023136"/>
    </source>
</evidence>
<dbReference type="EMBL" id="JBHTBR010000002">
    <property type="protein sequence ID" value="MFC7290106.1"/>
    <property type="molecule type" value="Genomic_DNA"/>
</dbReference>
<gene>
    <name evidence="12" type="ORF">ACFQS8_00630</name>
</gene>
<evidence type="ECO:0000259" key="9">
    <source>
        <dbReference type="Pfam" id="PF00924"/>
    </source>
</evidence>
<dbReference type="InterPro" id="IPR010920">
    <property type="entry name" value="LSM_dom_sf"/>
</dbReference>
<evidence type="ECO:0000256" key="7">
    <source>
        <dbReference type="SAM" id="Phobius"/>
    </source>
</evidence>
<reference evidence="13" key="1">
    <citation type="journal article" date="2019" name="Int. J. Syst. Evol. Microbiol.">
        <title>The Global Catalogue of Microorganisms (GCM) 10K type strain sequencing project: providing services to taxonomists for standard genome sequencing and annotation.</title>
        <authorList>
            <consortium name="The Broad Institute Genomics Platform"/>
            <consortium name="The Broad Institute Genome Sequencing Center for Infectious Disease"/>
            <person name="Wu L."/>
            <person name="Ma J."/>
        </authorList>
    </citation>
    <scope>NUCLEOTIDE SEQUENCE [LARGE SCALE GENOMIC DNA]</scope>
    <source>
        <strain evidence="13">CCUG 51308</strain>
    </source>
</reference>
<dbReference type="PANTHER" id="PTHR30347">
    <property type="entry name" value="POTASSIUM CHANNEL RELATED"/>
    <property type="match status" value="1"/>
</dbReference>
<keyword evidence="3" id="KW-1003">Cell membrane</keyword>
<evidence type="ECO:0000256" key="5">
    <source>
        <dbReference type="ARBA" id="ARBA00022989"/>
    </source>
</evidence>
<evidence type="ECO:0000256" key="4">
    <source>
        <dbReference type="ARBA" id="ARBA00022692"/>
    </source>
</evidence>
<comment type="caution">
    <text evidence="12">The sequence shown here is derived from an EMBL/GenBank/DDBJ whole genome shotgun (WGS) entry which is preliminary data.</text>
</comment>
<dbReference type="SUPFAM" id="SSF82689">
    <property type="entry name" value="Mechanosensitive channel protein MscS (YggB), C-terminal domain"/>
    <property type="match status" value="1"/>
</dbReference>
<feature type="transmembrane region" description="Helical" evidence="7">
    <location>
        <begin position="192"/>
        <end position="214"/>
    </location>
</feature>
<organism evidence="12 13">
    <name type="scientific">Hirschia litorea</name>
    <dbReference type="NCBI Taxonomy" id="1199156"/>
    <lineage>
        <taxon>Bacteria</taxon>
        <taxon>Pseudomonadati</taxon>
        <taxon>Pseudomonadota</taxon>
        <taxon>Alphaproteobacteria</taxon>
        <taxon>Hyphomonadales</taxon>
        <taxon>Hyphomonadaceae</taxon>
        <taxon>Hirschia</taxon>
    </lineage>
</organism>
<dbReference type="RefSeq" id="WP_382164718.1">
    <property type="nucleotide sequence ID" value="NZ_JBHTBR010000002.1"/>
</dbReference>
<evidence type="ECO:0000259" key="10">
    <source>
        <dbReference type="Pfam" id="PF12607"/>
    </source>
</evidence>
<feature type="transmembrane region" description="Helical" evidence="7">
    <location>
        <begin position="277"/>
        <end position="296"/>
    </location>
</feature>
<name>A0ABW2IG92_9PROT</name>
<dbReference type="InterPro" id="IPR022249">
    <property type="entry name" value="DUF3772"/>
</dbReference>
<keyword evidence="6 7" id="KW-0472">Membrane</keyword>
<feature type="signal peptide" evidence="8">
    <location>
        <begin position="1"/>
        <end position="19"/>
    </location>
</feature>
<keyword evidence="5 7" id="KW-1133">Transmembrane helix</keyword>
<feature type="transmembrane region" description="Helical" evidence="7">
    <location>
        <begin position="592"/>
        <end position="621"/>
    </location>
</feature>
<feature type="transmembrane region" description="Helical" evidence="7">
    <location>
        <begin position="317"/>
        <end position="333"/>
    </location>
</feature>
<dbReference type="InterPro" id="IPR023408">
    <property type="entry name" value="MscS_beta-dom_sf"/>
</dbReference>
<dbReference type="Pfam" id="PF12607">
    <property type="entry name" value="DUF3772"/>
    <property type="match status" value="1"/>
</dbReference>
<proteinExistence type="inferred from homology"/>
<evidence type="ECO:0000256" key="3">
    <source>
        <dbReference type="ARBA" id="ARBA00022475"/>
    </source>
</evidence>
<sequence>MRIGFILFIAFFVNCVAFAQVDKADMSGFQQRSEQLEVIANNLREKDVDLIALRDSLRDLQRDAEQQSAPLRAQLEAASSDLERLGPAPEEGGPQEAASIARERDRLNTEISRLNGILRKSDINMAEADRLMKEIASLRREQFSSSVFARSGSILSPQIWQDAFAQAVTDFSRGKQQFVNFQTRMAEQGKGWTPLLILGGAFLLAFAFFIPIRRQLQKTIAHRLEGVEVLRWRKVLVLAVFTIARFLPGLVGGYIIYEALRSMGFIPQEGEALARTIWLGFVALSMVDAAISGLIAPNAPKWRIAELADAQVFRLRTLLFVSSFTIVAERVLMESLQLAGATDSVVTLVKAVTTIILSVTLFMLSRPSNWHKHPVEDNPDEVKVIEATSYWSHVRLLGSLIAGVSIVAACIGYVDLGHYLTTRTFFLVALAAVVWVLRSILHEVVRLFDKRFTLPNENESKEANSGHENLLFYWIGFAVDFVAILAFIPPALLLLGADWADVRDGIMDAFIGFKIGNVNFSVLKIVTAIGVFLLILSLTRFVQKTAEVRVFPKSRIDVGVQNSLKTLIGYIGLVFAFLTGVSAFGFNLSNLAIIAGALSVGIGFGLQSIVSNFVSGLILLFERPIKVGDWIVTASGEGFVKKISVRSTEIETFDRASVIVPNSELISGAVTNWTHKDKIGRMVINVGVSYDADPEEVLVLLEAVAKENTQVLKYPAPFVYFSDFADSSLNFELRCFTSDVKQGIMIRSNLRVAIFKKLKEAGISIPFPQRDVHIISNKED</sequence>
<evidence type="ECO:0000313" key="13">
    <source>
        <dbReference type="Proteomes" id="UP001596492"/>
    </source>
</evidence>
<protein>
    <submittedName>
        <fullName evidence="12">DUF3772 domain-containing protein</fullName>
    </submittedName>
</protein>
<feature type="transmembrane region" description="Helical" evidence="7">
    <location>
        <begin position="522"/>
        <end position="542"/>
    </location>
</feature>
<dbReference type="InterPro" id="IPR006685">
    <property type="entry name" value="MscS_channel_2nd"/>
</dbReference>
<feature type="transmembrane region" description="Helical" evidence="7">
    <location>
        <begin position="235"/>
        <end position="257"/>
    </location>
</feature>
<feature type="transmembrane region" description="Helical" evidence="7">
    <location>
        <begin position="345"/>
        <end position="364"/>
    </location>
</feature>
<keyword evidence="4 7" id="KW-0812">Transmembrane</keyword>
<feature type="transmembrane region" description="Helical" evidence="7">
    <location>
        <begin position="420"/>
        <end position="441"/>
    </location>
</feature>
<dbReference type="Gene3D" id="2.30.30.60">
    <property type="match status" value="1"/>
</dbReference>
<feature type="domain" description="Mechanosensitive ion channel MscS C-terminal" evidence="11">
    <location>
        <begin position="683"/>
        <end position="765"/>
    </location>
</feature>
<evidence type="ECO:0000256" key="2">
    <source>
        <dbReference type="ARBA" id="ARBA00008017"/>
    </source>
</evidence>